<dbReference type="eggNOG" id="COG4675">
    <property type="taxonomic scope" value="Bacteria"/>
</dbReference>
<dbReference type="Gene3D" id="3.90.1340.10">
    <property type="entry name" value="Phage tail collar domain"/>
    <property type="match status" value="1"/>
</dbReference>
<feature type="domain" description="Phage tail collar" evidence="1">
    <location>
        <begin position="165"/>
        <end position="221"/>
    </location>
</feature>
<dbReference type="EMBL" id="AILU01000041">
    <property type="protein sequence ID" value="EJF77815.1"/>
    <property type="molecule type" value="Genomic_DNA"/>
</dbReference>
<name>J1J2G0_9HYPH</name>
<evidence type="ECO:0000259" key="1">
    <source>
        <dbReference type="Pfam" id="PF07484"/>
    </source>
</evidence>
<gene>
    <name evidence="2" type="ORF">MCQ_01473</name>
</gene>
<sequence>MSTIYDWSLRASENTHADDLVDWSEGQLPSTVNNSARGMMQRVREYLADTGGAIESTFTVDDVQQRTEIRLQTKSAFREYKKDIVLRFKAKGRNIGITTVAVNNLQGKQVYKVTEFGIALLSGNEMQQGCIYTLVYDEAIDGWQLLNPTPTQSQRGLASNLYPSGFIGTFAMQALPSGWLLCDGSAYSRSTYSDLFAAIGTMWGRGDGETTFNVPDLRGMFLRGVDGGRNVDAGRDFASVQQDSLQSHRHGGHEIFPEHIRETGMDHWHGDVTMLWGHLLDEEKKSTVESVTGIRRENMQAYDILAVPLDQYYTHSIRTITGLGSETRPINVAVVFAIKS</sequence>
<dbReference type="Pfam" id="PF07484">
    <property type="entry name" value="Collar"/>
    <property type="match status" value="1"/>
</dbReference>
<dbReference type="RefSeq" id="WP_006924543.1">
    <property type="nucleotide sequence ID" value="NZ_JH725025.1"/>
</dbReference>
<organism evidence="2 3">
    <name type="scientific">Candidatus Bartonella washoeensis Sb944nv</name>
    <dbReference type="NCBI Taxonomy" id="1094563"/>
    <lineage>
        <taxon>Bacteria</taxon>
        <taxon>Pseudomonadati</taxon>
        <taxon>Pseudomonadota</taxon>
        <taxon>Alphaproteobacteria</taxon>
        <taxon>Hyphomicrobiales</taxon>
        <taxon>Bartonellaceae</taxon>
        <taxon>Bartonella</taxon>
    </lineage>
</organism>
<evidence type="ECO:0000313" key="2">
    <source>
        <dbReference type="EMBL" id="EJF77815.1"/>
    </source>
</evidence>
<dbReference type="InterPro" id="IPR011083">
    <property type="entry name" value="Phage_tail_collar_dom"/>
</dbReference>
<dbReference type="Proteomes" id="UP000008947">
    <property type="component" value="Unassembled WGS sequence"/>
</dbReference>
<accession>J1J2G0</accession>
<proteinExistence type="predicted"/>
<dbReference type="HOGENOM" id="CLU_050492_0_0_5"/>
<dbReference type="PATRIC" id="fig|1094563.3.peg.1708"/>
<comment type="caution">
    <text evidence="2">The sequence shown here is derived from an EMBL/GenBank/DDBJ whole genome shotgun (WGS) entry which is preliminary data.</text>
</comment>
<evidence type="ECO:0000313" key="3">
    <source>
        <dbReference type="Proteomes" id="UP000008947"/>
    </source>
</evidence>
<dbReference type="InterPro" id="IPR037053">
    <property type="entry name" value="Phage_tail_collar_dom_sf"/>
</dbReference>
<dbReference type="AlphaFoldDB" id="J1J2G0"/>
<protein>
    <recommendedName>
        <fullName evidence="1">Phage tail collar domain-containing protein</fullName>
    </recommendedName>
</protein>
<dbReference type="SUPFAM" id="SSF88874">
    <property type="entry name" value="Receptor-binding domain of short tail fibre protein gp12"/>
    <property type="match status" value="1"/>
</dbReference>
<keyword evidence="3" id="KW-1185">Reference proteome</keyword>
<reference evidence="2 3" key="1">
    <citation type="submission" date="2012-03" db="EMBL/GenBank/DDBJ databases">
        <title>The Genome Sequence of Bartonella washoensis Sb944nv.</title>
        <authorList>
            <consortium name="The Broad Institute Genome Sequencing Platform"/>
            <consortium name="The Broad Institute Genome Sequencing Center for Infectious Disease"/>
            <person name="Feldgarden M."/>
            <person name="Kirby J."/>
            <person name="Kosoy M."/>
            <person name="Birtles R."/>
            <person name="Probert W.S."/>
            <person name="Chiaraviglio L."/>
            <person name="Young S.K."/>
            <person name="Zeng Q."/>
            <person name="Gargeya S."/>
            <person name="Fitzgerald M."/>
            <person name="Haas B."/>
            <person name="Abouelleil A."/>
            <person name="Alvarado L."/>
            <person name="Arachchi H.M."/>
            <person name="Berlin A."/>
            <person name="Chapman S.B."/>
            <person name="Gearin G."/>
            <person name="Goldberg J."/>
            <person name="Griggs A."/>
            <person name="Gujja S."/>
            <person name="Hansen M."/>
            <person name="Heiman D."/>
            <person name="Howarth C."/>
            <person name="Larimer J."/>
            <person name="Lui A."/>
            <person name="MacDonald P.J.P."/>
            <person name="McCowen C."/>
            <person name="Montmayeur A."/>
            <person name="Murphy C."/>
            <person name="Neiman D."/>
            <person name="Pearson M."/>
            <person name="Priest M."/>
            <person name="Roberts A."/>
            <person name="Saif S."/>
            <person name="Shea T."/>
            <person name="Sisk P."/>
            <person name="Stolte C."/>
            <person name="Sykes S."/>
            <person name="Wortman J."/>
            <person name="Nusbaum C."/>
            <person name="Birren B."/>
        </authorList>
    </citation>
    <scope>NUCLEOTIDE SEQUENCE [LARGE SCALE GENOMIC DNA]</scope>
    <source>
        <strain evidence="2 3">Sb944nv</strain>
    </source>
</reference>